<keyword evidence="1" id="KW-0227">DNA damage</keyword>
<dbReference type="Proteomes" id="UP000076447">
    <property type="component" value="Unassembled WGS sequence"/>
</dbReference>
<feature type="region of interest" description="Disordered" evidence="4">
    <location>
        <begin position="270"/>
        <end position="291"/>
    </location>
</feature>
<sequence length="291" mass="31503">MSALAQSVAAGAQTRPDGVDGQGRVTYFGGAPEAALGELRGLIEQTITHHPRSLQRTIGPSEIGTPCEHCLAAKLAGWEQTRDGIPWLPTIGTAVHAWLEDAVNHHEINRNRHEYQGFRWLTEERVMVGHIGGREIWGSTDLLDTAVGMTVDWKVVGASTLKAAKAGPSPVYRVQADLYAKGWNDAGVRVDHVAIAYLPRNAVSLDQAVWWHALHDRARAEQALARAERLHTNLAALESISTAARDAWITQLPRDPRCYDCARFPDGAGLTAPGHRPPADTLAGLIPPTAA</sequence>
<proteinExistence type="predicted"/>
<feature type="domain" description="PD-(D/E)XK endonuclease-like" evidence="5">
    <location>
        <begin position="76"/>
        <end position="262"/>
    </location>
</feature>
<feature type="region of interest" description="Disordered" evidence="4">
    <location>
        <begin position="1"/>
        <end position="22"/>
    </location>
</feature>
<evidence type="ECO:0000313" key="6">
    <source>
        <dbReference type="EMBL" id="KZM34524.1"/>
    </source>
</evidence>
<evidence type="ECO:0000256" key="3">
    <source>
        <dbReference type="ARBA" id="ARBA00023204"/>
    </source>
</evidence>
<gene>
    <name evidence="6" type="ORF">OJAG_28230</name>
</gene>
<dbReference type="Pfam" id="PF12705">
    <property type="entry name" value="PDDEXK_1"/>
    <property type="match status" value="1"/>
</dbReference>
<keyword evidence="2" id="KW-0067">ATP-binding</keyword>
<protein>
    <recommendedName>
        <fullName evidence="5">PD-(D/E)XK endonuclease-like domain-containing protein</fullName>
    </recommendedName>
</protein>
<organism evidence="6 7">
    <name type="scientific">Oerskovia enterophila</name>
    <dbReference type="NCBI Taxonomy" id="43678"/>
    <lineage>
        <taxon>Bacteria</taxon>
        <taxon>Bacillati</taxon>
        <taxon>Actinomycetota</taxon>
        <taxon>Actinomycetes</taxon>
        <taxon>Micrococcales</taxon>
        <taxon>Cellulomonadaceae</taxon>
        <taxon>Oerskovia</taxon>
    </lineage>
</organism>
<keyword evidence="2" id="KW-0547">Nucleotide-binding</keyword>
<dbReference type="AlphaFoldDB" id="A0A163QTW1"/>
<evidence type="ECO:0000259" key="5">
    <source>
        <dbReference type="Pfam" id="PF12705"/>
    </source>
</evidence>
<keyword evidence="3" id="KW-0234">DNA repair</keyword>
<dbReference type="InterPro" id="IPR038726">
    <property type="entry name" value="PDDEXK_AddAB-type"/>
</dbReference>
<dbReference type="PATRIC" id="fig|43678.3.peg.2953"/>
<evidence type="ECO:0000256" key="1">
    <source>
        <dbReference type="ARBA" id="ARBA00022763"/>
    </source>
</evidence>
<keyword evidence="2" id="KW-0347">Helicase</keyword>
<name>A0A163QTW1_9CELL</name>
<evidence type="ECO:0000313" key="7">
    <source>
        <dbReference type="Proteomes" id="UP000076447"/>
    </source>
</evidence>
<dbReference type="OrthoDB" id="5140755at2"/>
<dbReference type="RefSeq" id="WP_068709239.1">
    <property type="nucleotide sequence ID" value="NZ_LRIE01000079.1"/>
</dbReference>
<reference evidence="6 7" key="1">
    <citation type="submission" date="2016-01" db="EMBL/GenBank/DDBJ databases">
        <title>Genome sequence of Oerskovia enterophila VJag, an agar and cellulose degrading bacterium.</title>
        <authorList>
            <person name="Poehlein A."/>
            <person name="Jag V."/>
            <person name="Bengelsdorf F."/>
            <person name="Duerre P."/>
            <person name="Daniel R."/>
        </authorList>
    </citation>
    <scope>NUCLEOTIDE SEQUENCE [LARGE SCALE GENOMIC DNA]</scope>
    <source>
        <strain evidence="6 7">VJag</strain>
    </source>
</reference>
<dbReference type="EMBL" id="LRIE01000079">
    <property type="protein sequence ID" value="KZM34524.1"/>
    <property type="molecule type" value="Genomic_DNA"/>
</dbReference>
<evidence type="ECO:0000256" key="4">
    <source>
        <dbReference type="SAM" id="MobiDB-lite"/>
    </source>
</evidence>
<dbReference type="STRING" id="43678.OJAG_28230"/>
<keyword evidence="2" id="KW-0378">Hydrolase</keyword>
<evidence type="ECO:0000256" key="2">
    <source>
        <dbReference type="ARBA" id="ARBA00022806"/>
    </source>
</evidence>
<comment type="caution">
    <text evidence="6">The sequence shown here is derived from an EMBL/GenBank/DDBJ whole genome shotgun (WGS) entry which is preliminary data.</text>
</comment>
<dbReference type="GO" id="GO:0004386">
    <property type="term" value="F:helicase activity"/>
    <property type="evidence" value="ECO:0007669"/>
    <property type="project" value="UniProtKB-KW"/>
</dbReference>
<accession>A0A163QTW1</accession>
<dbReference type="GO" id="GO:0006281">
    <property type="term" value="P:DNA repair"/>
    <property type="evidence" value="ECO:0007669"/>
    <property type="project" value="UniProtKB-KW"/>
</dbReference>